<protein>
    <submittedName>
        <fullName evidence="2">LAGLIDADG family homing endonuclease</fullName>
    </submittedName>
</protein>
<accession>A0ABU9K889</accession>
<keyword evidence="2" id="KW-0378">Hydrolase</keyword>
<dbReference type="InterPro" id="IPR027434">
    <property type="entry name" value="Homing_endonucl"/>
</dbReference>
<name>A0ABU9K889_9BACI</name>
<dbReference type="Gene3D" id="3.10.28.10">
    <property type="entry name" value="Homing endonucleases"/>
    <property type="match status" value="1"/>
</dbReference>
<dbReference type="SUPFAM" id="SSF55608">
    <property type="entry name" value="Homing endonucleases"/>
    <property type="match status" value="1"/>
</dbReference>
<reference evidence="2 3" key="1">
    <citation type="submission" date="2024-04" db="EMBL/GenBank/DDBJ databases">
        <title>Bacillus oryzaecorticis sp. nov., a moderately halophilic bacterium isolated from rice husks.</title>
        <authorList>
            <person name="Zhu H.-S."/>
        </authorList>
    </citation>
    <scope>NUCLEOTIDE SEQUENCE [LARGE SCALE GENOMIC DNA]</scope>
    <source>
        <strain evidence="2 3">ZC255</strain>
    </source>
</reference>
<keyword evidence="3" id="KW-1185">Reference proteome</keyword>
<feature type="domain" description="DOD-type homing endonuclease" evidence="1">
    <location>
        <begin position="1"/>
        <end position="65"/>
    </location>
</feature>
<dbReference type="InterPro" id="IPR004042">
    <property type="entry name" value="Intein_endonuc_central"/>
</dbReference>
<evidence type="ECO:0000259" key="1">
    <source>
        <dbReference type="PROSITE" id="PS50819"/>
    </source>
</evidence>
<gene>
    <name evidence="2" type="ORF">AAEO50_08055</name>
</gene>
<organism evidence="2 3">
    <name type="scientific">Rossellomorea oryzaecorticis</name>
    <dbReference type="NCBI Taxonomy" id="1396505"/>
    <lineage>
        <taxon>Bacteria</taxon>
        <taxon>Bacillati</taxon>
        <taxon>Bacillota</taxon>
        <taxon>Bacilli</taxon>
        <taxon>Bacillales</taxon>
        <taxon>Bacillaceae</taxon>
        <taxon>Rossellomorea</taxon>
    </lineage>
</organism>
<sequence>MTLHGIQPNKSLSIQLPTIPDSYLNHFIRGYFDGDGSIYKSRNCVCIVSGNKRVYLFKIFTLYII</sequence>
<dbReference type="Proteomes" id="UP001389717">
    <property type="component" value="Unassembled WGS sequence"/>
</dbReference>
<keyword evidence="2" id="KW-0540">Nuclease</keyword>
<dbReference type="RefSeq" id="WP_341982417.1">
    <property type="nucleotide sequence ID" value="NZ_JBBYAF010000012.1"/>
</dbReference>
<dbReference type="EMBL" id="JBBYAF010000012">
    <property type="protein sequence ID" value="MEL3972227.1"/>
    <property type="molecule type" value="Genomic_DNA"/>
</dbReference>
<evidence type="ECO:0000313" key="2">
    <source>
        <dbReference type="EMBL" id="MEL3972227.1"/>
    </source>
</evidence>
<dbReference type="InterPro" id="IPR004860">
    <property type="entry name" value="LAGLIDADG_dom"/>
</dbReference>
<proteinExistence type="predicted"/>
<dbReference type="Pfam" id="PF14528">
    <property type="entry name" value="LAGLIDADG_3"/>
    <property type="match status" value="1"/>
</dbReference>
<dbReference type="PROSITE" id="PS50819">
    <property type="entry name" value="INTEIN_ENDONUCLEASE"/>
    <property type="match status" value="1"/>
</dbReference>
<evidence type="ECO:0000313" key="3">
    <source>
        <dbReference type="Proteomes" id="UP001389717"/>
    </source>
</evidence>
<comment type="caution">
    <text evidence="2">The sequence shown here is derived from an EMBL/GenBank/DDBJ whole genome shotgun (WGS) entry which is preliminary data.</text>
</comment>
<keyword evidence="2" id="KW-0255">Endonuclease</keyword>
<dbReference type="GO" id="GO:0004519">
    <property type="term" value="F:endonuclease activity"/>
    <property type="evidence" value="ECO:0007669"/>
    <property type="project" value="UniProtKB-KW"/>
</dbReference>